<dbReference type="PANTHER" id="PTHR20842">
    <property type="entry name" value="PROTEASE S51 ALPHA-ASPARTYL DIPEPTIDASE"/>
    <property type="match status" value="1"/>
</dbReference>
<dbReference type="Proteomes" id="UP000095751">
    <property type="component" value="Unassembled WGS sequence"/>
</dbReference>
<evidence type="ECO:0000313" key="6">
    <source>
        <dbReference type="EMBL" id="OEU07847.1"/>
    </source>
</evidence>
<evidence type="ECO:0000313" key="7">
    <source>
        <dbReference type="Proteomes" id="UP000095751"/>
    </source>
</evidence>
<dbReference type="KEGG" id="fcy:FRACYDRAFT_174392"/>
<dbReference type="EMBL" id="KV784383">
    <property type="protein sequence ID" value="OEU07847.1"/>
    <property type="molecule type" value="Genomic_DNA"/>
</dbReference>
<dbReference type="GO" id="GO:0006508">
    <property type="term" value="P:proteolysis"/>
    <property type="evidence" value="ECO:0007669"/>
    <property type="project" value="UniProtKB-KW"/>
</dbReference>
<feature type="region of interest" description="Disordered" evidence="5">
    <location>
        <begin position="113"/>
        <end position="133"/>
    </location>
</feature>
<dbReference type="Gene3D" id="3.40.50.880">
    <property type="match status" value="1"/>
</dbReference>
<dbReference type="GO" id="GO:0008236">
    <property type="term" value="F:serine-type peptidase activity"/>
    <property type="evidence" value="ECO:0007669"/>
    <property type="project" value="UniProtKB-KW"/>
</dbReference>
<evidence type="ECO:0000256" key="4">
    <source>
        <dbReference type="ARBA" id="ARBA00022825"/>
    </source>
</evidence>
<proteinExistence type="inferred from homology"/>
<evidence type="ECO:0000256" key="5">
    <source>
        <dbReference type="SAM" id="MobiDB-lite"/>
    </source>
</evidence>
<dbReference type="InterPro" id="IPR029062">
    <property type="entry name" value="Class_I_gatase-like"/>
</dbReference>
<accession>A0A1E7EPX1</accession>
<evidence type="ECO:0000256" key="1">
    <source>
        <dbReference type="ARBA" id="ARBA00006534"/>
    </source>
</evidence>
<comment type="similarity">
    <text evidence="1">Belongs to the peptidase S51 family.</text>
</comment>
<dbReference type="InParanoid" id="A0A1E7EPX1"/>
<dbReference type="OrthoDB" id="41623at2759"/>
<dbReference type="Pfam" id="PF03575">
    <property type="entry name" value="Peptidase_S51"/>
    <property type="match status" value="1"/>
</dbReference>
<dbReference type="InterPro" id="IPR005320">
    <property type="entry name" value="Peptidase_S51"/>
</dbReference>
<protein>
    <submittedName>
        <fullName evidence="6">Uncharacterized protein</fullName>
    </submittedName>
</protein>
<keyword evidence="2" id="KW-0645">Protease</keyword>
<dbReference type="AlphaFoldDB" id="A0A1E7EPX1"/>
<evidence type="ECO:0000256" key="2">
    <source>
        <dbReference type="ARBA" id="ARBA00022670"/>
    </source>
</evidence>
<sequence length="298" mass="33461">MNALVETLIKEEQQNTQLALEKSNIFSPCNGPDPTILDQLENIDLSWRKKLELLCQIKTSKLIDLRILYVPTAMYALRSDSTSTLGKQRGRNRADGKKRRTDMILKQPELVTVGDTSNSDDGGGGGVLTTDNGVDDFPKSGKEAIREWNPHLIYVQGGNTFWLHHCMEKGNWSQDLIDACCCSTNDVYCGVSAGAILTGQSMQTACWKEWDDPSVVPGRETYEDWTYIKGLDAAGGDSFFPHMEDQWQDMVQRQTKHLVESGISTQTSSVRCVRDDDSYVVDSRQQYTTKLPSHIRNN</sequence>
<keyword evidence="3" id="KW-0378">Hydrolase</keyword>
<keyword evidence="4" id="KW-0720">Serine protease</keyword>
<reference evidence="6 7" key="1">
    <citation type="submission" date="2016-09" db="EMBL/GenBank/DDBJ databases">
        <title>Extensive genetic diversity and differential bi-allelic expression allows diatom success in the polar Southern Ocean.</title>
        <authorList>
            <consortium name="DOE Joint Genome Institute"/>
            <person name="Mock T."/>
            <person name="Otillar R.P."/>
            <person name="Strauss J."/>
            <person name="Dupont C."/>
            <person name="Frickenhaus S."/>
            <person name="Maumus F."/>
            <person name="Mcmullan M."/>
            <person name="Sanges R."/>
            <person name="Schmutz J."/>
            <person name="Toseland A."/>
            <person name="Valas R."/>
            <person name="Veluchamy A."/>
            <person name="Ward B.J."/>
            <person name="Allen A."/>
            <person name="Barry K."/>
            <person name="Falciatore A."/>
            <person name="Ferrante M."/>
            <person name="Fortunato A.E."/>
            <person name="Gloeckner G."/>
            <person name="Gruber A."/>
            <person name="Hipkin R."/>
            <person name="Janech M."/>
            <person name="Kroth P."/>
            <person name="Leese F."/>
            <person name="Lindquist E."/>
            <person name="Lyon B.R."/>
            <person name="Martin J."/>
            <person name="Mayer C."/>
            <person name="Parker M."/>
            <person name="Quesneville H."/>
            <person name="Raymond J."/>
            <person name="Uhlig C."/>
            <person name="Valentin K.U."/>
            <person name="Worden A.Z."/>
            <person name="Armbrust E.V."/>
            <person name="Bowler C."/>
            <person name="Green B."/>
            <person name="Moulton V."/>
            <person name="Van Oosterhout C."/>
            <person name="Grigoriev I."/>
        </authorList>
    </citation>
    <scope>NUCLEOTIDE SEQUENCE [LARGE SCALE GENOMIC DNA]</scope>
    <source>
        <strain evidence="6 7">CCMP1102</strain>
    </source>
</reference>
<evidence type="ECO:0000256" key="3">
    <source>
        <dbReference type="ARBA" id="ARBA00022801"/>
    </source>
</evidence>
<organism evidence="6 7">
    <name type="scientific">Fragilariopsis cylindrus CCMP1102</name>
    <dbReference type="NCBI Taxonomy" id="635003"/>
    <lineage>
        <taxon>Eukaryota</taxon>
        <taxon>Sar</taxon>
        <taxon>Stramenopiles</taxon>
        <taxon>Ochrophyta</taxon>
        <taxon>Bacillariophyta</taxon>
        <taxon>Bacillariophyceae</taxon>
        <taxon>Bacillariophycidae</taxon>
        <taxon>Bacillariales</taxon>
        <taxon>Bacillariaceae</taxon>
        <taxon>Fragilariopsis</taxon>
    </lineage>
</organism>
<dbReference type="PANTHER" id="PTHR20842:SF0">
    <property type="entry name" value="ALPHA-ASPARTYL DIPEPTIDASE"/>
    <property type="match status" value="1"/>
</dbReference>
<keyword evidence="7" id="KW-1185">Reference proteome</keyword>
<name>A0A1E7EPX1_9STRA</name>
<gene>
    <name evidence="6" type="ORF">FRACYDRAFT_174392</name>
</gene>